<evidence type="ECO:0000256" key="1">
    <source>
        <dbReference type="ARBA" id="ARBA00022478"/>
    </source>
</evidence>
<dbReference type="EMBL" id="NEXL01000009">
    <property type="protein sequence ID" value="PSO03637.1"/>
    <property type="molecule type" value="Genomic_DNA"/>
</dbReference>
<dbReference type="Pfam" id="PF13656">
    <property type="entry name" value="RNA_pol_L_2"/>
    <property type="match status" value="1"/>
</dbReference>
<proteinExistence type="predicted"/>
<evidence type="ECO:0000313" key="5">
    <source>
        <dbReference type="Proteomes" id="UP000240925"/>
    </source>
</evidence>
<organism evidence="4 5">
    <name type="scientific">Candidatus Marsarchaeota G2 archaeon ECH_B_SAG-E12</name>
    <dbReference type="NCBI Taxonomy" id="1978164"/>
    <lineage>
        <taxon>Archaea</taxon>
        <taxon>Candidatus Marsarchaeota</taxon>
        <taxon>Candidatus Marsarchaeota group 2</taxon>
    </lineage>
</organism>
<reference evidence="4 5" key="1">
    <citation type="submission" date="2017-04" db="EMBL/GenBank/DDBJ databases">
        <title>Novel microbial lineages endemic to geothermal iron-oxide mats fill important gaps in the evolutionary history of Archaea.</title>
        <authorList>
            <person name="Jay Z.J."/>
            <person name="Beam J.P."/>
            <person name="Dlakic M."/>
            <person name="Rusch D.B."/>
            <person name="Kozubal M.A."/>
            <person name="Inskeep W.P."/>
        </authorList>
    </citation>
    <scope>NUCLEOTIDE SEQUENCE [LARGE SCALE GENOMIC DNA]</scope>
    <source>
        <strain evidence="4">ECH_B_SAG-E12</strain>
    </source>
</reference>
<dbReference type="InterPro" id="IPR009025">
    <property type="entry name" value="RBP11-like_dimer"/>
</dbReference>
<evidence type="ECO:0000259" key="3">
    <source>
        <dbReference type="Pfam" id="PF13656"/>
    </source>
</evidence>
<feature type="domain" description="DNA-directed RNA polymerase RBP11-like dimerisation" evidence="3">
    <location>
        <begin position="14"/>
        <end position="46"/>
    </location>
</feature>
<name>A0A2R6BYE8_9ARCH</name>
<keyword evidence="1" id="KW-0240">DNA-directed RNA polymerase</keyword>
<dbReference type="AlphaFoldDB" id="A0A2R6BYE8"/>
<evidence type="ECO:0000256" key="2">
    <source>
        <dbReference type="ARBA" id="ARBA00023163"/>
    </source>
</evidence>
<comment type="caution">
    <text evidence="4">The sequence shown here is derived from an EMBL/GenBank/DDBJ whole genome shotgun (WGS) entry which is preliminary data.</text>
</comment>
<evidence type="ECO:0000313" key="4">
    <source>
        <dbReference type="EMBL" id="PSO03637.1"/>
    </source>
</evidence>
<dbReference type="InterPro" id="IPR036603">
    <property type="entry name" value="RBP11-like"/>
</dbReference>
<dbReference type="GO" id="GO:0006351">
    <property type="term" value="P:DNA-templated transcription"/>
    <property type="evidence" value="ECO:0007669"/>
    <property type="project" value="InterPro"/>
</dbReference>
<dbReference type="GO" id="GO:0046983">
    <property type="term" value="F:protein dimerization activity"/>
    <property type="evidence" value="ECO:0007669"/>
    <property type="project" value="InterPro"/>
</dbReference>
<dbReference type="Gene3D" id="3.30.1360.10">
    <property type="entry name" value="RNA polymerase, RBP11-like subunit"/>
    <property type="match status" value="1"/>
</dbReference>
<gene>
    <name evidence="4" type="ORF">B9Q10_00320</name>
</gene>
<protein>
    <recommendedName>
        <fullName evidence="3">DNA-directed RNA polymerase RBP11-like dimerisation domain-containing protein</fullName>
    </recommendedName>
</protein>
<dbReference type="SUPFAM" id="SSF55257">
    <property type="entry name" value="RBP11-like subunits of RNA polymerase"/>
    <property type="match status" value="1"/>
</dbReference>
<keyword evidence="2" id="KW-0804">Transcription</keyword>
<accession>A0A2R6BYE8</accession>
<dbReference type="GO" id="GO:0000428">
    <property type="term" value="C:DNA-directed RNA polymerase complex"/>
    <property type="evidence" value="ECO:0007669"/>
    <property type="project" value="UniProtKB-KW"/>
</dbReference>
<feature type="non-terminal residue" evidence="4">
    <location>
        <position position="49"/>
    </location>
</feature>
<sequence>MEIVENKFGENFSEFVLKGEDHTLANMLCQELRRLKGVIFAGYRIPLSL</sequence>
<dbReference type="Proteomes" id="UP000240925">
    <property type="component" value="Unassembled WGS sequence"/>
</dbReference>